<dbReference type="Proteomes" id="UP000325081">
    <property type="component" value="Unassembled WGS sequence"/>
</dbReference>
<accession>A0A5A7RJF3</accession>
<feature type="region of interest" description="Disordered" evidence="1">
    <location>
        <begin position="139"/>
        <end position="194"/>
    </location>
</feature>
<gene>
    <name evidence="2" type="ORF">STAS_35113</name>
</gene>
<proteinExistence type="predicted"/>
<sequence length="194" mass="21277">MASTGGNMQRVETGFVLRPNPFFCGVRQQLLHHINEPFLGCREKGSLSQLVHLVHDSCPNFGNLSIEIRSSQSLKHLLVDFPQYLPHGGHVTLLRRQVELRVVVPARHLLHTTRAFPEVDTTKALPEFEDASDLFEFDTTSAGARGDGDGEGDGGSMLTPISRSLSPAQQKSTIVKNKHTRTHKNCDSAGGAEN</sequence>
<dbReference type="EMBL" id="BKCP01013181">
    <property type="protein sequence ID" value="GER57289.1"/>
    <property type="molecule type" value="Genomic_DNA"/>
</dbReference>
<keyword evidence="3" id="KW-1185">Reference proteome</keyword>
<name>A0A5A7RJF3_STRAF</name>
<organism evidence="2 3">
    <name type="scientific">Striga asiatica</name>
    <name type="common">Asiatic witchweed</name>
    <name type="synonym">Buchnera asiatica</name>
    <dbReference type="NCBI Taxonomy" id="4170"/>
    <lineage>
        <taxon>Eukaryota</taxon>
        <taxon>Viridiplantae</taxon>
        <taxon>Streptophyta</taxon>
        <taxon>Embryophyta</taxon>
        <taxon>Tracheophyta</taxon>
        <taxon>Spermatophyta</taxon>
        <taxon>Magnoliopsida</taxon>
        <taxon>eudicotyledons</taxon>
        <taxon>Gunneridae</taxon>
        <taxon>Pentapetalae</taxon>
        <taxon>asterids</taxon>
        <taxon>lamiids</taxon>
        <taxon>Lamiales</taxon>
        <taxon>Orobanchaceae</taxon>
        <taxon>Buchnereae</taxon>
        <taxon>Striga</taxon>
    </lineage>
</organism>
<evidence type="ECO:0000256" key="1">
    <source>
        <dbReference type="SAM" id="MobiDB-lite"/>
    </source>
</evidence>
<evidence type="ECO:0000313" key="3">
    <source>
        <dbReference type="Proteomes" id="UP000325081"/>
    </source>
</evidence>
<protein>
    <submittedName>
        <fullName evidence="2">2-oxoglutarate (2OG) and Fe(II)-dependent oxygenase superfamily protein</fullName>
    </submittedName>
</protein>
<comment type="caution">
    <text evidence="2">The sequence shown here is derived from an EMBL/GenBank/DDBJ whole genome shotgun (WGS) entry which is preliminary data.</text>
</comment>
<feature type="compositionally biased region" description="Polar residues" evidence="1">
    <location>
        <begin position="159"/>
        <end position="175"/>
    </location>
</feature>
<reference evidence="3" key="1">
    <citation type="journal article" date="2019" name="Curr. Biol.">
        <title>Genome Sequence of Striga asiatica Provides Insight into the Evolution of Plant Parasitism.</title>
        <authorList>
            <person name="Yoshida S."/>
            <person name="Kim S."/>
            <person name="Wafula E.K."/>
            <person name="Tanskanen J."/>
            <person name="Kim Y.M."/>
            <person name="Honaas L."/>
            <person name="Yang Z."/>
            <person name="Spallek T."/>
            <person name="Conn C.E."/>
            <person name="Ichihashi Y."/>
            <person name="Cheong K."/>
            <person name="Cui S."/>
            <person name="Der J.P."/>
            <person name="Gundlach H."/>
            <person name="Jiao Y."/>
            <person name="Hori C."/>
            <person name="Ishida J.K."/>
            <person name="Kasahara H."/>
            <person name="Kiba T."/>
            <person name="Kim M.S."/>
            <person name="Koo N."/>
            <person name="Laohavisit A."/>
            <person name="Lee Y.H."/>
            <person name="Lumba S."/>
            <person name="McCourt P."/>
            <person name="Mortimer J.C."/>
            <person name="Mutuku J.M."/>
            <person name="Nomura T."/>
            <person name="Sasaki-Sekimoto Y."/>
            <person name="Seto Y."/>
            <person name="Wang Y."/>
            <person name="Wakatake T."/>
            <person name="Sakakibara H."/>
            <person name="Demura T."/>
            <person name="Yamaguchi S."/>
            <person name="Yoneyama K."/>
            <person name="Manabe R.I."/>
            <person name="Nelson D.C."/>
            <person name="Schulman A.H."/>
            <person name="Timko M.P."/>
            <person name="dePamphilis C.W."/>
            <person name="Choi D."/>
            <person name="Shirasu K."/>
        </authorList>
    </citation>
    <scope>NUCLEOTIDE SEQUENCE [LARGE SCALE GENOMIC DNA]</scope>
    <source>
        <strain evidence="3">cv. UVA1</strain>
    </source>
</reference>
<dbReference type="AlphaFoldDB" id="A0A5A7RJF3"/>
<evidence type="ECO:0000313" key="2">
    <source>
        <dbReference type="EMBL" id="GER57289.1"/>
    </source>
</evidence>